<dbReference type="EMBL" id="MN739880">
    <property type="protein sequence ID" value="QHT75625.1"/>
    <property type="molecule type" value="Genomic_DNA"/>
</dbReference>
<keyword evidence="1" id="KW-1133">Transmembrane helix</keyword>
<name>A0A6C0H652_9ZZZZ</name>
<proteinExistence type="predicted"/>
<feature type="transmembrane region" description="Helical" evidence="1">
    <location>
        <begin position="220"/>
        <end position="237"/>
    </location>
</feature>
<protein>
    <submittedName>
        <fullName evidence="2">Uncharacterized protein</fullName>
    </submittedName>
</protein>
<keyword evidence="1" id="KW-0812">Transmembrane</keyword>
<keyword evidence="1" id="KW-0472">Membrane</keyword>
<evidence type="ECO:0000256" key="1">
    <source>
        <dbReference type="SAM" id="Phobius"/>
    </source>
</evidence>
<accession>A0A6C0H652</accession>
<reference evidence="2" key="1">
    <citation type="journal article" date="2020" name="Nature">
        <title>Giant virus diversity and host interactions through global metagenomics.</title>
        <authorList>
            <person name="Schulz F."/>
            <person name="Roux S."/>
            <person name="Paez-Espino D."/>
            <person name="Jungbluth S."/>
            <person name="Walsh D.A."/>
            <person name="Denef V.J."/>
            <person name="McMahon K.D."/>
            <person name="Konstantinidis K.T."/>
            <person name="Eloe-Fadrosh E.A."/>
            <person name="Kyrpides N.C."/>
            <person name="Woyke T."/>
        </authorList>
    </citation>
    <scope>NUCLEOTIDE SEQUENCE</scope>
    <source>
        <strain evidence="2">GVMAG-M-3300023179-71</strain>
    </source>
</reference>
<organism evidence="2">
    <name type="scientific">viral metagenome</name>
    <dbReference type="NCBI Taxonomy" id="1070528"/>
    <lineage>
        <taxon>unclassified sequences</taxon>
        <taxon>metagenomes</taxon>
        <taxon>organismal metagenomes</taxon>
    </lineage>
</organism>
<dbReference type="AlphaFoldDB" id="A0A6C0H652"/>
<evidence type="ECO:0000313" key="2">
    <source>
        <dbReference type="EMBL" id="QHT75625.1"/>
    </source>
</evidence>
<sequence length="240" mass="26537">MSNIFEEVLNDAKGVELKYLGPDYPYWNNIKTPSELGMSGTGSLSALGKDIDGLINYVELLVSGKSNASKTGNALGNKFFIKTGGKCKESGTDTEQDRYIYIDNVPEGNIPFISSGMGVNFSEFKGLIPGVMSNMNAFNPYTILQSFLIGSTPECQEITMQVIDSENNKTTESHYVSLVDIKNMDACSFTDGKNPVSGLKCKETFEMINKKREKMRNKELKIIISSGVLLLLMFMILKKK</sequence>